<proteinExistence type="inferred from homology"/>
<feature type="compositionally biased region" description="Basic residues" evidence="5">
    <location>
        <begin position="10"/>
        <end position="27"/>
    </location>
</feature>
<dbReference type="InterPro" id="IPR041988">
    <property type="entry name" value="Ribosomal_uL24_KOW"/>
</dbReference>
<keyword evidence="2 4" id="KW-0689">Ribosomal protein</keyword>
<dbReference type="Pfam" id="PF16906">
    <property type="entry name" value="Ribosomal_L26"/>
    <property type="match status" value="1"/>
</dbReference>
<evidence type="ECO:0000256" key="1">
    <source>
        <dbReference type="ARBA" id="ARBA00010618"/>
    </source>
</evidence>
<evidence type="ECO:0000256" key="5">
    <source>
        <dbReference type="SAM" id="MobiDB-lite"/>
    </source>
</evidence>
<name>A0A0M0BRW0_9ARCH</name>
<comment type="caution">
    <text evidence="6">The sequence shown here is derived from an EMBL/GenBank/DDBJ whole genome shotgun (WGS) entry which is preliminary data.</text>
</comment>
<dbReference type="NCBIfam" id="TIGR01080">
    <property type="entry name" value="rplX_A_E"/>
    <property type="match status" value="1"/>
</dbReference>
<feature type="region of interest" description="Disordered" evidence="5">
    <location>
        <begin position="1"/>
        <end position="49"/>
    </location>
</feature>
<dbReference type="GO" id="GO:0003735">
    <property type="term" value="F:structural constituent of ribosome"/>
    <property type="evidence" value="ECO:0007669"/>
    <property type="project" value="UniProtKB-UniRule"/>
</dbReference>
<dbReference type="CDD" id="cd06089">
    <property type="entry name" value="KOW_RPL26"/>
    <property type="match status" value="1"/>
</dbReference>
<dbReference type="Proteomes" id="UP000037210">
    <property type="component" value="Unassembled WGS sequence"/>
</dbReference>
<dbReference type="HAMAP" id="MF_01326_A">
    <property type="entry name" value="Ribosomal_uL24_A"/>
    <property type="match status" value="1"/>
</dbReference>
<comment type="similarity">
    <text evidence="1 4">Belongs to the universal ribosomal protein uL24 family.</text>
</comment>
<dbReference type="GO" id="GO:0019843">
    <property type="term" value="F:rRNA binding"/>
    <property type="evidence" value="ECO:0007669"/>
    <property type="project" value="UniProtKB-UniRule"/>
</dbReference>
<dbReference type="FunFam" id="2.30.30.30:FF:000009">
    <property type="entry name" value="60S ribosomal protein L26"/>
    <property type="match status" value="1"/>
</dbReference>
<dbReference type="InterPro" id="IPR008991">
    <property type="entry name" value="Translation_prot_SH3-like_sf"/>
</dbReference>
<evidence type="ECO:0000256" key="4">
    <source>
        <dbReference type="HAMAP-Rule" id="MF_01326"/>
    </source>
</evidence>
<dbReference type="InterPro" id="IPR014722">
    <property type="entry name" value="Rib_uL2_dom2"/>
</dbReference>
<evidence type="ECO:0000256" key="2">
    <source>
        <dbReference type="ARBA" id="ARBA00022980"/>
    </source>
</evidence>
<organism evidence="6 7">
    <name type="scientific">miscellaneous Crenarchaeota group-15 archaeon DG-45</name>
    <dbReference type="NCBI Taxonomy" id="1685127"/>
    <lineage>
        <taxon>Archaea</taxon>
        <taxon>Candidatus Bathyarchaeota</taxon>
        <taxon>MCG-15</taxon>
    </lineage>
</organism>
<dbReference type="InterPro" id="IPR005756">
    <property type="entry name" value="Ribosomal_uL24_euk/arc"/>
</dbReference>
<dbReference type="Gene3D" id="2.30.30.30">
    <property type="match status" value="1"/>
</dbReference>
<reference evidence="6 7" key="1">
    <citation type="submission" date="2015-06" db="EMBL/GenBank/DDBJ databases">
        <title>New insights into the roles of widespread benthic archaea in carbon and nitrogen cycling.</title>
        <authorList>
            <person name="Lazar C.S."/>
            <person name="Baker B.J."/>
            <person name="Seitz K.W."/>
            <person name="Hyde A.S."/>
            <person name="Dick G.J."/>
            <person name="Hinrichs K.-U."/>
            <person name="Teske A.P."/>
        </authorList>
    </citation>
    <scope>NUCLEOTIDE SEQUENCE [LARGE SCALE GENOMIC DNA]</scope>
    <source>
        <strain evidence="6">DG-45</strain>
    </source>
</reference>
<sequence length="129" mass="14897">MSKGGVTKPGKSRKRRFNAPHHVRRKFLSSPLSPSLRAQHGVRTMPVRRDDTVAVTKGDRRMTEGRVTRVNAARGRLFIEGVTRQRLDGSSVPIPVRPENVMIMRLSLDDERRRRILDRRGYESRRGRE</sequence>
<dbReference type="SUPFAM" id="SSF50104">
    <property type="entry name" value="Translation proteins SH3-like domain"/>
    <property type="match status" value="1"/>
</dbReference>
<evidence type="ECO:0000313" key="7">
    <source>
        <dbReference type="Proteomes" id="UP000037210"/>
    </source>
</evidence>
<evidence type="ECO:0000256" key="3">
    <source>
        <dbReference type="ARBA" id="ARBA00023274"/>
    </source>
</evidence>
<dbReference type="GO" id="GO:0015934">
    <property type="term" value="C:large ribosomal subunit"/>
    <property type="evidence" value="ECO:0007669"/>
    <property type="project" value="UniProtKB-UniRule"/>
</dbReference>
<comment type="function">
    <text evidence="4">One of two assembly initiator proteins, it binds directly to the 5'-end of the 23S rRNA, where it nucleates assembly of the 50S subunit.</text>
</comment>
<gene>
    <name evidence="6" type="primary">rpl24p</name>
    <name evidence="4" type="synonym">rpl24</name>
    <name evidence="6" type="ORF">AC482_01705</name>
</gene>
<keyword evidence="4" id="KW-0694">RNA-binding</keyword>
<dbReference type="AlphaFoldDB" id="A0A0M0BRW0"/>
<dbReference type="EMBL" id="LFWZ01000011">
    <property type="protein sequence ID" value="KON31174.1"/>
    <property type="molecule type" value="Genomic_DNA"/>
</dbReference>
<accession>A0A0M0BRW0</accession>
<comment type="function">
    <text evidence="4">Located at the polypeptide exit tunnel on the outside of the subunit.</text>
</comment>
<keyword evidence="4" id="KW-0699">rRNA-binding</keyword>
<keyword evidence="3 4" id="KW-0687">Ribonucleoprotein</keyword>
<evidence type="ECO:0000313" key="6">
    <source>
        <dbReference type="EMBL" id="KON31174.1"/>
    </source>
</evidence>
<dbReference type="GO" id="GO:0006412">
    <property type="term" value="P:translation"/>
    <property type="evidence" value="ECO:0007669"/>
    <property type="project" value="UniProtKB-UniRule"/>
</dbReference>
<comment type="subunit">
    <text evidence="4">Part of the 50S ribosomal subunit.</text>
</comment>
<dbReference type="PANTHER" id="PTHR11143">
    <property type="entry name" value="60S RIBOSOMAL PROTEIN L26 FAMILY MEMBER"/>
    <property type="match status" value="1"/>
</dbReference>
<protein>
    <recommendedName>
        <fullName evidence="4">Large ribosomal subunit protein uL24</fullName>
    </recommendedName>
</protein>